<dbReference type="InterPro" id="IPR000835">
    <property type="entry name" value="HTH_MarR-typ"/>
</dbReference>
<dbReference type="PANTHER" id="PTHR33164:SF104">
    <property type="entry name" value="TRANSCRIPTIONAL REGULATORY PROTEIN"/>
    <property type="match status" value="1"/>
</dbReference>
<name>A0A1Y5RE94_9PROT</name>
<dbReference type="Pfam" id="PF12802">
    <property type="entry name" value="MarR_2"/>
    <property type="match status" value="1"/>
</dbReference>
<evidence type="ECO:0000259" key="1">
    <source>
        <dbReference type="Pfam" id="PF12802"/>
    </source>
</evidence>
<dbReference type="InterPro" id="IPR039422">
    <property type="entry name" value="MarR/SlyA-like"/>
</dbReference>
<dbReference type="AlphaFoldDB" id="A0A1Y5RE94"/>
<dbReference type="GO" id="GO:0003700">
    <property type="term" value="F:DNA-binding transcription factor activity"/>
    <property type="evidence" value="ECO:0007669"/>
    <property type="project" value="InterPro"/>
</dbReference>
<keyword evidence="3" id="KW-1185">Reference proteome</keyword>
<organism evidence="2 3">
    <name type="scientific">Oceanibacterium hippocampi</name>
    <dbReference type="NCBI Taxonomy" id="745714"/>
    <lineage>
        <taxon>Bacteria</taxon>
        <taxon>Pseudomonadati</taxon>
        <taxon>Pseudomonadota</taxon>
        <taxon>Alphaproteobacteria</taxon>
        <taxon>Sneathiellales</taxon>
        <taxon>Sneathiellaceae</taxon>
        <taxon>Oceanibacterium</taxon>
    </lineage>
</organism>
<dbReference type="Gene3D" id="1.10.10.10">
    <property type="entry name" value="Winged helix-like DNA-binding domain superfamily/Winged helix DNA-binding domain"/>
    <property type="match status" value="1"/>
</dbReference>
<dbReference type="InterPro" id="IPR036390">
    <property type="entry name" value="WH_DNA-bd_sf"/>
</dbReference>
<evidence type="ECO:0000313" key="3">
    <source>
        <dbReference type="Proteomes" id="UP000193200"/>
    </source>
</evidence>
<dbReference type="GO" id="GO:0006950">
    <property type="term" value="P:response to stress"/>
    <property type="evidence" value="ECO:0007669"/>
    <property type="project" value="TreeGrafter"/>
</dbReference>
<dbReference type="PRINTS" id="PR00598">
    <property type="entry name" value="HTHMARR"/>
</dbReference>
<dbReference type="Proteomes" id="UP000193200">
    <property type="component" value="Unassembled WGS sequence"/>
</dbReference>
<dbReference type="EMBL" id="FWFR01000001">
    <property type="protein sequence ID" value="SLN12884.1"/>
    <property type="molecule type" value="Genomic_DNA"/>
</dbReference>
<dbReference type="InterPro" id="IPR036388">
    <property type="entry name" value="WH-like_DNA-bd_sf"/>
</dbReference>
<dbReference type="InParanoid" id="A0A1Y5RE94"/>
<accession>A0A1Y5RE94</accession>
<dbReference type="GO" id="GO:0003677">
    <property type="term" value="F:DNA binding"/>
    <property type="evidence" value="ECO:0007669"/>
    <property type="project" value="UniProtKB-KW"/>
</dbReference>
<dbReference type="RefSeq" id="WP_085881553.1">
    <property type="nucleotide sequence ID" value="NZ_FWFR01000001.1"/>
</dbReference>
<keyword evidence="2" id="KW-0238">DNA-binding</keyword>
<protein>
    <submittedName>
        <fullName evidence="2">DNA-binding transcriptional repressor MarR</fullName>
    </submittedName>
</protein>
<gene>
    <name evidence="2" type="ORF">OCH7691_00187</name>
</gene>
<evidence type="ECO:0000313" key="2">
    <source>
        <dbReference type="EMBL" id="SLN12884.1"/>
    </source>
</evidence>
<sequence>MTVPRPETIAAWTALQTASRVLLERVEGALKAAGLPPLAWYDALLEIERAGADGIRPFALKERLLLPQYGMSRLLDRIAAAGLIEKRNCAEDGRGLLVRITPAGRRARRSMWPIYGAELARQFETVFSGEELECLARLLWKAKSGVSG</sequence>
<dbReference type="PANTHER" id="PTHR33164">
    <property type="entry name" value="TRANSCRIPTIONAL REGULATOR, MARR FAMILY"/>
    <property type="match status" value="1"/>
</dbReference>
<reference evidence="2 3" key="1">
    <citation type="submission" date="2017-03" db="EMBL/GenBank/DDBJ databases">
        <authorList>
            <person name="Afonso C.L."/>
            <person name="Miller P.J."/>
            <person name="Scott M.A."/>
            <person name="Spackman E."/>
            <person name="Goraichik I."/>
            <person name="Dimitrov K.M."/>
            <person name="Suarez D.L."/>
            <person name="Swayne D.E."/>
        </authorList>
    </citation>
    <scope>NUCLEOTIDE SEQUENCE [LARGE SCALE GENOMIC DNA]</scope>
    <source>
        <strain evidence="2 3">CECT 7691</strain>
    </source>
</reference>
<dbReference type="OrthoDB" id="72352at2"/>
<feature type="domain" description="HTH marR-type" evidence="1">
    <location>
        <begin position="34"/>
        <end position="95"/>
    </location>
</feature>
<dbReference type="SUPFAM" id="SSF46785">
    <property type="entry name" value="Winged helix' DNA-binding domain"/>
    <property type="match status" value="1"/>
</dbReference>
<proteinExistence type="predicted"/>